<reference evidence="2" key="1">
    <citation type="submission" date="2019-09" db="EMBL/GenBank/DDBJ databases">
        <title>Draft genome information of white flower Hibiscus syriacus.</title>
        <authorList>
            <person name="Kim Y.-M."/>
        </authorList>
    </citation>
    <scope>NUCLEOTIDE SEQUENCE [LARGE SCALE GENOMIC DNA]</scope>
    <source>
        <strain evidence="2">YM2019G1</strain>
    </source>
</reference>
<organism evidence="2 3">
    <name type="scientific">Hibiscus syriacus</name>
    <name type="common">Rose of Sharon</name>
    <dbReference type="NCBI Taxonomy" id="106335"/>
    <lineage>
        <taxon>Eukaryota</taxon>
        <taxon>Viridiplantae</taxon>
        <taxon>Streptophyta</taxon>
        <taxon>Embryophyta</taxon>
        <taxon>Tracheophyta</taxon>
        <taxon>Spermatophyta</taxon>
        <taxon>Magnoliopsida</taxon>
        <taxon>eudicotyledons</taxon>
        <taxon>Gunneridae</taxon>
        <taxon>Pentapetalae</taxon>
        <taxon>rosids</taxon>
        <taxon>malvids</taxon>
        <taxon>Malvales</taxon>
        <taxon>Malvaceae</taxon>
        <taxon>Malvoideae</taxon>
        <taxon>Hibiscus</taxon>
    </lineage>
</organism>
<evidence type="ECO:0000313" key="3">
    <source>
        <dbReference type="Proteomes" id="UP000436088"/>
    </source>
</evidence>
<sequence>MEKMKHRPSQISESLYITSKQGKQRGGDDKEDELFSIGSCFSLYSSGASKEAFVSANTDFSRRSSLNKIDFPEIWRLDLQDSRRRSIIYELCDCEGWPFGLCKKTVLLPPLPKSPSESWSWLNLLMSKGNGLSLAKTPLV</sequence>
<dbReference type="AlphaFoldDB" id="A0A6A2YVD1"/>
<dbReference type="PANTHER" id="PTHR36324">
    <property type="entry name" value="OS09G0460100 PROTEIN"/>
    <property type="match status" value="1"/>
</dbReference>
<evidence type="ECO:0000256" key="1">
    <source>
        <dbReference type="SAM" id="MobiDB-lite"/>
    </source>
</evidence>
<name>A0A6A2YVD1_HIBSY</name>
<protein>
    <submittedName>
        <fullName evidence="2">Uncharacterized protein</fullName>
    </submittedName>
</protein>
<gene>
    <name evidence="2" type="ORF">F3Y22_tig00111210pilonHSYRG00375</name>
</gene>
<dbReference type="Proteomes" id="UP000436088">
    <property type="component" value="Unassembled WGS sequence"/>
</dbReference>
<comment type="caution">
    <text evidence="2">The sequence shown here is derived from an EMBL/GenBank/DDBJ whole genome shotgun (WGS) entry which is preliminary data.</text>
</comment>
<dbReference type="PANTHER" id="PTHR36324:SF1">
    <property type="entry name" value="OS09G0460100 PROTEIN"/>
    <property type="match status" value="1"/>
</dbReference>
<dbReference type="EMBL" id="VEPZ02001270">
    <property type="protein sequence ID" value="KAE8683343.1"/>
    <property type="molecule type" value="Genomic_DNA"/>
</dbReference>
<keyword evidence="3" id="KW-1185">Reference proteome</keyword>
<feature type="compositionally biased region" description="Polar residues" evidence="1">
    <location>
        <begin position="9"/>
        <end position="21"/>
    </location>
</feature>
<evidence type="ECO:0000313" key="2">
    <source>
        <dbReference type="EMBL" id="KAE8683343.1"/>
    </source>
</evidence>
<proteinExistence type="predicted"/>
<feature type="region of interest" description="Disordered" evidence="1">
    <location>
        <begin position="1"/>
        <end position="30"/>
    </location>
</feature>
<accession>A0A6A2YVD1</accession>